<dbReference type="Proteomes" id="UP001229421">
    <property type="component" value="Unassembled WGS sequence"/>
</dbReference>
<dbReference type="GO" id="GO:0016020">
    <property type="term" value="C:membrane"/>
    <property type="evidence" value="ECO:0007669"/>
    <property type="project" value="UniProtKB-SubCell"/>
</dbReference>
<comment type="subcellular location">
    <subcellularLocation>
        <location evidence="1">Membrane</location>
        <topology evidence="1">Single-pass membrane protein</topology>
    </subcellularLocation>
</comment>
<gene>
    <name evidence="5" type="ORF">QVD17_03273</name>
</gene>
<dbReference type="AlphaFoldDB" id="A0AAD8L9P2"/>
<keyword evidence="2 3" id="KW-0732">Signal</keyword>
<dbReference type="Pfam" id="PF13947">
    <property type="entry name" value="GUB_WAK_bind"/>
    <property type="match status" value="1"/>
</dbReference>
<evidence type="ECO:0000256" key="2">
    <source>
        <dbReference type="ARBA" id="ARBA00022729"/>
    </source>
</evidence>
<protein>
    <recommendedName>
        <fullName evidence="4">Wall-associated receptor kinase galacturonan-binding domain-containing protein</fullName>
    </recommendedName>
</protein>
<evidence type="ECO:0000313" key="5">
    <source>
        <dbReference type="EMBL" id="KAK1437482.1"/>
    </source>
</evidence>
<evidence type="ECO:0000259" key="4">
    <source>
        <dbReference type="Pfam" id="PF13947"/>
    </source>
</evidence>
<reference evidence="5" key="1">
    <citation type="journal article" date="2023" name="bioRxiv">
        <title>Improved chromosome-level genome assembly for marigold (Tagetes erecta).</title>
        <authorList>
            <person name="Jiang F."/>
            <person name="Yuan L."/>
            <person name="Wang S."/>
            <person name="Wang H."/>
            <person name="Xu D."/>
            <person name="Wang A."/>
            <person name="Fan W."/>
        </authorList>
    </citation>
    <scope>NUCLEOTIDE SEQUENCE</scope>
    <source>
        <strain evidence="5">WSJ</strain>
        <tissue evidence="5">Leaf</tissue>
    </source>
</reference>
<dbReference type="PANTHER" id="PTHR33491">
    <property type="entry name" value="OSJNBA0016N04.9 PROTEIN"/>
    <property type="match status" value="1"/>
</dbReference>
<keyword evidence="6" id="KW-1185">Reference proteome</keyword>
<dbReference type="InterPro" id="IPR025287">
    <property type="entry name" value="WAK_GUB"/>
</dbReference>
<feature type="signal peptide" evidence="3">
    <location>
        <begin position="1"/>
        <end position="22"/>
    </location>
</feature>
<feature type="domain" description="Wall-associated receptor kinase galacturonan-binding" evidence="4">
    <location>
        <begin position="34"/>
        <end position="84"/>
    </location>
</feature>
<evidence type="ECO:0000256" key="1">
    <source>
        <dbReference type="ARBA" id="ARBA00004167"/>
    </source>
</evidence>
<evidence type="ECO:0000313" key="6">
    <source>
        <dbReference type="Proteomes" id="UP001229421"/>
    </source>
</evidence>
<proteinExistence type="predicted"/>
<dbReference type="GO" id="GO:0030247">
    <property type="term" value="F:polysaccharide binding"/>
    <property type="evidence" value="ECO:0007669"/>
    <property type="project" value="InterPro"/>
</dbReference>
<dbReference type="EMBL" id="JAUHHV010000001">
    <property type="protein sequence ID" value="KAK1437482.1"/>
    <property type="molecule type" value="Genomic_DNA"/>
</dbReference>
<organism evidence="5 6">
    <name type="scientific">Tagetes erecta</name>
    <name type="common">African marigold</name>
    <dbReference type="NCBI Taxonomy" id="13708"/>
    <lineage>
        <taxon>Eukaryota</taxon>
        <taxon>Viridiplantae</taxon>
        <taxon>Streptophyta</taxon>
        <taxon>Embryophyta</taxon>
        <taxon>Tracheophyta</taxon>
        <taxon>Spermatophyta</taxon>
        <taxon>Magnoliopsida</taxon>
        <taxon>eudicotyledons</taxon>
        <taxon>Gunneridae</taxon>
        <taxon>Pentapetalae</taxon>
        <taxon>asterids</taxon>
        <taxon>campanulids</taxon>
        <taxon>Asterales</taxon>
        <taxon>Asteraceae</taxon>
        <taxon>Asteroideae</taxon>
        <taxon>Heliantheae alliance</taxon>
        <taxon>Tageteae</taxon>
        <taxon>Tagetes</taxon>
    </lineage>
</organism>
<comment type="caution">
    <text evidence="5">The sequence shown here is derived from an EMBL/GenBank/DDBJ whole genome shotgun (WGS) entry which is preliminary data.</text>
</comment>
<evidence type="ECO:0000256" key="3">
    <source>
        <dbReference type="SAM" id="SignalP"/>
    </source>
</evidence>
<accession>A0AAD8L9P2</accession>
<sequence>MQLLVLVFWFCLTITIIATAAATTNTNNIAKPGCQTKCGNVTISYPFGIGPNCSINPWFDITCNTSFSPPKPFYGSRELYNVTNSTFRMGNTVASRCYDQYGNITENIFAYTKMGNESPFTFSPLNKFTLISCSDLTIFSDPDQFTTGCLSLCSSPDDVIGDGSCSGGGCCQTSVVKGLKYYFTMTMSRTYGRDRSAIWKFNPCTYSFMGEPERFTFRGASDLIDPNFKTRVMATVPILMDWVR</sequence>
<name>A0AAD8L9P2_TARER</name>
<feature type="chain" id="PRO_5041966420" description="Wall-associated receptor kinase galacturonan-binding domain-containing protein" evidence="3">
    <location>
        <begin position="23"/>
        <end position="244"/>
    </location>
</feature>